<keyword evidence="1" id="KW-1133">Transmembrane helix</keyword>
<keyword evidence="3" id="KW-1185">Reference proteome</keyword>
<accession>S9RWJ1</accession>
<name>S9RWJ1_9RHOB</name>
<dbReference type="HOGENOM" id="CLU_186098_0_0_5"/>
<proteinExistence type="predicted"/>
<feature type="transmembrane region" description="Helical" evidence="1">
    <location>
        <begin position="49"/>
        <end position="69"/>
    </location>
</feature>
<dbReference type="STRING" id="1123069.ruthe_03329"/>
<evidence type="ECO:0008006" key="4">
    <source>
        <dbReference type="Google" id="ProtNLM"/>
    </source>
</evidence>
<keyword evidence="1" id="KW-0472">Membrane</keyword>
<dbReference type="AlphaFoldDB" id="S9RWJ1"/>
<evidence type="ECO:0000256" key="1">
    <source>
        <dbReference type="SAM" id="Phobius"/>
    </source>
</evidence>
<keyword evidence="1" id="KW-0812">Transmembrane</keyword>
<evidence type="ECO:0000313" key="2">
    <source>
        <dbReference type="EMBL" id="EPX82400.1"/>
    </source>
</evidence>
<protein>
    <recommendedName>
        <fullName evidence="4">Membrane protein implicated in regulation of membrane protease activity</fullName>
    </recommendedName>
</protein>
<evidence type="ECO:0000313" key="3">
    <source>
        <dbReference type="Proteomes" id="UP000015346"/>
    </source>
</evidence>
<feature type="transmembrane region" description="Helical" evidence="1">
    <location>
        <begin position="7"/>
        <end position="37"/>
    </location>
</feature>
<sequence>MSLWAIWWVWVVLAVLLGMIEVLLPVFVFLGFAAGALATGVLVALGLDLGLGGTLLLFALLSGAGYLGLRRALGRQGGRMRIIRRDINDD</sequence>
<dbReference type="RefSeq" id="WP_021099381.1">
    <property type="nucleotide sequence ID" value="NZ_KE557327.1"/>
</dbReference>
<reference evidence="2 3" key="1">
    <citation type="journal article" date="2013" name="Stand. Genomic Sci.">
        <title>Genome sequence of the reddish-pigmented Rubellimicrobium thermophilum type strain (DSM 16684(T)), a member of the Roseobacter clade.</title>
        <authorList>
            <person name="Fiebig A."/>
            <person name="Riedel T."/>
            <person name="Gronow S."/>
            <person name="Petersen J."/>
            <person name="Klenk H.P."/>
            <person name="Goker M."/>
        </authorList>
    </citation>
    <scope>NUCLEOTIDE SEQUENCE [LARGE SCALE GENOMIC DNA]</scope>
    <source>
        <strain evidence="2 3">DSM 16684</strain>
    </source>
</reference>
<comment type="caution">
    <text evidence="2">The sequence shown here is derived from an EMBL/GenBank/DDBJ whole genome shotgun (WGS) entry which is preliminary data.</text>
</comment>
<gene>
    <name evidence="2" type="ORF">ruthe_03329</name>
</gene>
<organism evidence="2 3">
    <name type="scientific">Rubellimicrobium thermophilum DSM 16684</name>
    <dbReference type="NCBI Taxonomy" id="1123069"/>
    <lineage>
        <taxon>Bacteria</taxon>
        <taxon>Pseudomonadati</taxon>
        <taxon>Pseudomonadota</taxon>
        <taxon>Alphaproteobacteria</taxon>
        <taxon>Rhodobacterales</taxon>
        <taxon>Roseobacteraceae</taxon>
        <taxon>Rubellimicrobium</taxon>
    </lineage>
</organism>
<dbReference type="EMBL" id="AOLV01000042">
    <property type="protein sequence ID" value="EPX82400.1"/>
    <property type="molecule type" value="Genomic_DNA"/>
</dbReference>
<dbReference type="Proteomes" id="UP000015346">
    <property type="component" value="Unassembled WGS sequence"/>
</dbReference>